<dbReference type="Proteomes" id="UP000663823">
    <property type="component" value="Unassembled WGS sequence"/>
</dbReference>
<dbReference type="EMBL" id="CAJOAX010031973">
    <property type="protein sequence ID" value="CAF4249365.1"/>
    <property type="molecule type" value="Genomic_DNA"/>
</dbReference>
<organism evidence="1 2">
    <name type="scientific">Rotaria sordida</name>
    <dbReference type="NCBI Taxonomy" id="392033"/>
    <lineage>
        <taxon>Eukaryota</taxon>
        <taxon>Metazoa</taxon>
        <taxon>Spiralia</taxon>
        <taxon>Gnathifera</taxon>
        <taxon>Rotifera</taxon>
        <taxon>Eurotatoria</taxon>
        <taxon>Bdelloidea</taxon>
        <taxon>Philodinida</taxon>
        <taxon>Philodinidae</taxon>
        <taxon>Rotaria</taxon>
    </lineage>
</organism>
<feature type="non-terminal residue" evidence="1">
    <location>
        <position position="263"/>
    </location>
</feature>
<evidence type="ECO:0000313" key="2">
    <source>
        <dbReference type="Proteomes" id="UP000663823"/>
    </source>
</evidence>
<proteinExistence type="predicted"/>
<reference evidence="1" key="1">
    <citation type="submission" date="2021-02" db="EMBL/GenBank/DDBJ databases">
        <authorList>
            <person name="Nowell W R."/>
        </authorList>
    </citation>
    <scope>NUCLEOTIDE SEQUENCE</scope>
</reference>
<dbReference type="AlphaFoldDB" id="A0A820EPF8"/>
<protein>
    <submittedName>
        <fullName evidence="1">Uncharacterized protein</fullName>
    </submittedName>
</protein>
<name>A0A820EPF8_9BILA</name>
<gene>
    <name evidence="1" type="ORF">OTI717_LOCUS40381</name>
</gene>
<evidence type="ECO:0000313" key="1">
    <source>
        <dbReference type="EMBL" id="CAF4249365.1"/>
    </source>
</evidence>
<feature type="non-terminal residue" evidence="1">
    <location>
        <position position="1"/>
    </location>
</feature>
<comment type="caution">
    <text evidence="1">The sequence shown here is derived from an EMBL/GenBank/DDBJ whole genome shotgun (WGS) entry which is preliminary data.</text>
</comment>
<accession>A0A820EPF8</accession>
<sequence>TLSQNPDSTNDIFLHHFLDNLFSNLRTAKNRHRYQENILDFALCMFILAGRNAHEFLRLNMPGALPTLTTIQAKLAKEGLRALEGKFRYNDVIKYISTIDLKFAFCAEDCTTVQRKVVYDTRSNSFVGFTPPLDENGMPQMNHFQTNSIEDLKRWFEQEDISNLLNLYMIQPIHSNNQKISPYALSAYGTNGKYTSFDIIRRWFTIFEESSKQGVRILGYSTDADPRYLLAMRLVSGFFTILLNSPITQHSLLLTFDIPKSWS</sequence>